<dbReference type="Proteomes" id="UP000199420">
    <property type="component" value="Unassembled WGS sequence"/>
</dbReference>
<gene>
    <name evidence="4" type="ORF">SAMN04487997_0016</name>
</gene>
<dbReference type="Pfam" id="PF01476">
    <property type="entry name" value="LysM"/>
    <property type="match status" value="1"/>
</dbReference>
<proteinExistence type="predicted"/>
<dbReference type="STRING" id="529704.SAMN02927913_0016"/>
<dbReference type="PANTHER" id="PTHR33734">
    <property type="entry name" value="LYSM DOMAIN-CONTAINING GPI-ANCHORED PROTEIN 2"/>
    <property type="match status" value="1"/>
</dbReference>
<dbReference type="Pfam" id="PF01464">
    <property type="entry name" value="SLT"/>
    <property type="match status" value="1"/>
</dbReference>
<dbReference type="Gene3D" id="1.10.530.10">
    <property type="match status" value="1"/>
</dbReference>
<dbReference type="RefSeq" id="WP_245747333.1">
    <property type="nucleotide sequence ID" value="NZ_FNYC01000010.1"/>
</dbReference>
<feature type="domain" description="LysM" evidence="3">
    <location>
        <begin position="369"/>
        <end position="412"/>
    </location>
</feature>
<dbReference type="PROSITE" id="PS51257">
    <property type="entry name" value="PROKAR_LIPOPROTEIN"/>
    <property type="match status" value="1"/>
</dbReference>
<dbReference type="GO" id="GO:0008932">
    <property type="term" value="F:lytic endotransglycosylase activity"/>
    <property type="evidence" value="ECO:0007669"/>
    <property type="project" value="TreeGrafter"/>
</dbReference>
<evidence type="ECO:0000313" key="4">
    <source>
        <dbReference type="EMBL" id="SEJ50331.1"/>
    </source>
</evidence>
<dbReference type="SUPFAM" id="SSF54106">
    <property type="entry name" value="LysM domain"/>
    <property type="match status" value="1"/>
</dbReference>
<organism evidence="4 5">
    <name type="scientific">Frateuria terrea</name>
    <dbReference type="NCBI Taxonomy" id="529704"/>
    <lineage>
        <taxon>Bacteria</taxon>
        <taxon>Pseudomonadati</taxon>
        <taxon>Pseudomonadota</taxon>
        <taxon>Gammaproteobacteria</taxon>
        <taxon>Lysobacterales</taxon>
        <taxon>Rhodanobacteraceae</taxon>
        <taxon>Frateuria</taxon>
    </lineage>
</organism>
<dbReference type="SMART" id="SM00257">
    <property type="entry name" value="LysM"/>
    <property type="match status" value="1"/>
</dbReference>
<keyword evidence="2" id="KW-0732">Signal</keyword>
<dbReference type="InterPro" id="IPR008258">
    <property type="entry name" value="Transglycosylase_SLT_dom_1"/>
</dbReference>
<keyword evidence="5" id="KW-1185">Reference proteome</keyword>
<name>A0A1H6ZA22_9GAMM</name>
<dbReference type="Gene3D" id="3.10.350.10">
    <property type="entry name" value="LysM domain"/>
    <property type="match status" value="1"/>
</dbReference>
<dbReference type="InterPro" id="IPR023346">
    <property type="entry name" value="Lysozyme-like_dom_sf"/>
</dbReference>
<evidence type="ECO:0000313" key="5">
    <source>
        <dbReference type="Proteomes" id="UP000199420"/>
    </source>
</evidence>
<protein>
    <submittedName>
        <fullName evidence="4">Membrane-bound lytic murein transglycosylase D</fullName>
    </submittedName>
</protein>
<dbReference type="CDD" id="cd16894">
    <property type="entry name" value="MltD-like"/>
    <property type="match status" value="1"/>
</dbReference>
<dbReference type="EMBL" id="FNYC01000010">
    <property type="protein sequence ID" value="SEJ50331.1"/>
    <property type="molecule type" value="Genomic_DNA"/>
</dbReference>
<reference evidence="4 5" key="1">
    <citation type="submission" date="2016-10" db="EMBL/GenBank/DDBJ databases">
        <authorList>
            <person name="de Groot N.N."/>
        </authorList>
    </citation>
    <scope>NUCLEOTIDE SEQUENCE [LARGE SCALE GENOMIC DNA]</scope>
    <source>
        <strain evidence="4 5">DSM 26515</strain>
    </source>
</reference>
<dbReference type="PROSITE" id="PS51782">
    <property type="entry name" value="LYSM"/>
    <property type="match status" value="1"/>
</dbReference>
<feature type="signal peptide" evidence="2">
    <location>
        <begin position="1"/>
        <end position="22"/>
    </location>
</feature>
<evidence type="ECO:0000256" key="2">
    <source>
        <dbReference type="SAM" id="SignalP"/>
    </source>
</evidence>
<feature type="chain" id="PRO_5011645497" evidence="2">
    <location>
        <begin position="23"/>
        <end position="416"/>
    </location>
</feature>
<evidence type="ECO:0000256" key="1">
    <source>
        <dbReference type="SAM" id="MobiDB-lite"/>
    </source>
</evidence>
<dbReference type="CDD" id="cd00118">
    <property type="entry name" value="LysM"/>
    <property type="match status" value="1"/>
</dbReference>
<sequence length="416" mass="45498">MKHVLRPLPLALSLLVAACATAPIPEAPPPRAEAPVAQVPDVTAGAPASPQAPAATNVWDQLRGSFAMADCAADPAIDTWARRYTRSPKRFEAQMRRILPRLVYVQESAQRHGVAGEFALLPWVESHFNPVAPHKRRAAGMWQIMPGTARHMGLDVGRDYDGRLDVPAATDKVMTLLKDYHDYFQDWRLADYAYNAGRWGVDRLVNREGAPPAEPAVPTLPVRASTRQHLVKLMAIACVVRDPARFHVTLPTLEQSRHLVTVQLDRRLSLHQAARQAGLPRAALADLNAGYRNGIVDTRHGGRLLLPRQQAEQLRTALLAQAVGGPGDRVASVSAKPSLPDLGDDDPPATRKAEHIPATPTVDAPAQPQTHVVRRGDTLFELARHYGVKVAQLKRWNHLEGNAIRIGQKLTVGAPD</sequence>
<accession>A0A1H6ZA22</accession>
<evidence type="ECO:0000259" key="3">
    <source>
        <dbReference type="PROSITE" id="PS51782"/>
    </source>
</evidence>
<dbReference type="InterPro" id="IPR018392">
    <property type="entry name" value="LysM"/>
</dbReference>
<dbReference type="AlphaFoldDB" id="A0A1H6ZA22"/>
<dbReference type="PANTHER" id="PTHR33734:SF22">
    <property type="entry name" value="MEMBRANE-BOUND LYTIC MUREIN TRANSGLYCOSYLASE D"/>
    <property type="match status" value="1"/>
</dbReference>
<dbReference type="SUPFAM" id="SSF53955">
    <property type="entry name" value="Lysozyme-like"/>
    <property type="match status" value="1"/>
</dbReference>
<dbReference type="InterPro" id="IPR036779">
    <property type="entry name" value="LysM_dom_sf"/>
</dbReference>
<feature type="region of interest" description="Disordered" evidence="1">
    <location>
        <begin position="327"/>
        <end position="366"/>
    </location>
</feature>